<comment type="subcellular location">
    <subcellularLocation>
        <location evidence="1">Cell membrane</location>
        <topology evidence="1">Single-pass membrane protein</topology>
    </subcellularLocation>
    <subcellularLocation>
        <location evidence="7">Cell membrane</location>
        <topology evidence="7">Single-pass type II membrane protein</topology>
    </subcellularLocation>
</comment>
<evidence type="ECO:0000313" key="10">
    <source>
        <dbReference type="Proteomes" id="UP001600165"/>
    </source>
</evidence>
<dbReference type="PANTHER" id="PTHR30558">
    <property type="entry name" value="EXBD MEMBRANE COMPONENT OF PMF-DRIVEN MACROMOLECULE IMPORT SYSTEM"/>
    <property type="match status" value="1"/>
</dbReference>
<evidence type="ECO:0000256" key="1">
    <source>
        <dbReference type="ARBA" id="ARBA00004162"/>
    </source>
</evidence>
<organism evidence="9 10">
    <name type="scientific">Almyronema epifaneia S1</name>
    <dbReference type="NCBI Taxonomy" id="2991925"/>
    <lineage>
        <taxon>Bacteria</taxon>
        <taxon>Bacillati</taxon>
        <taxon>Cyanobacteriota</taxon>
        <taxon>Cyanophyceae</taxon>
        <taxon>Nodosilineales</taxon>
        <taxon>Nodosilineaceae</taxon>
        <taxon>Almyronema</taxon>
        <taxon>Almyronema epifaneia</taxon>
    </lineage>
</organism>
<evidence type="ECO:0000256" key="2">
    <source>
        <dbReference type="ARBA" id="ARBA00005811"/>
    </source>
</evidence>
<keyword evidence="3" id="KW-1003">Cell membrane</keyword>
<keyword evidence="7" id="KW-0813">Transport</keyword>
<evidence type="ECO:0000256" key="7">
    <source>
        <dbReference type="RuleBase" id="RU003879"/>
    </source>
</evidence>
<dbReference type="Pfam" id="PF02472">
    <property type="entry name" value="ExbD"/>
    <property type="match status" value="1"/>
</dbReference>
<keyword evidence="5 8" id="KW-1133">Transmembrane helix</keyword>
<evidence type="ECO:0000313" key="9">
    <source>
        <dbReference type="EMBL" id="MFE4106359.1"/>
    </source>
</evidence>
<dbReference type="PANTHER" id="PTHR30558:SF3">
    <property type="entry name" value="BIOPOLYMER TRANSPORT PROTEIN EXBD-RELATED"/>
    <property type="match status" value="1"/>
</dbReference>
<name>A0ABW6IG56_9CYAN</name>
<feature type="transmembrane region" description="Helical" evidence="8">
    <location>
        <begin position="15"/>
        <end position="36"/>
    </location>
</feature>
<gene>
    <name evidence="9" type="ORF">ACFVKH_08735</name>
</gene>
<dbReference type="EMBL" id="JBHZOL010000064">
    <property type="protein sequence ID" value="MFE4106359.1"/>
    <property type="molecule type" value="Genomic_DNA"/>
</dbReference>
<evidence type="ECO:0000256" key="4">
    <source>
        <dbReference type="ARBA" id="ARBA00022692"/>
    </source>
</evidence>
<keyword evidence="6 8" id="KW-0472">Membrane</keyword>
<evidence type="ECO:0000256" key="3">
    <source>
        <dbReference type="ARBA" id="ARBA00022475"/>
    </source>
</evidence>
<dbReference type="Gene3D" id="3.30.420.270">
    <property type="match status" value="1"/>
</dbReference>
<reference evidence="9 10" key="1">
    <citation type="submission" date="2024-10" db="EMBL/GenBank/DDBJ databases">
        <authorList>
            <person name="Ratan Roy A."/>
            <person name="Morales Sandoval P.H."/>
            <person name="De Los Santos Villalobos S."/>
            <person name="Chakraborty S."/>
            <person name="Mukherjee J."/>
        </authorList>
    </citation>
    <scope>NUCLEOTIDE SEQUENCE [LARGE SCALE GENOMIC DNA]</scope>
    <source>
        <strain evidence="9 10">S1</strain>
    </source>
</reference>
<dbReference type="RefSeq" id="WP_377964038.1">
    <property type="nucleotide sequence ID" value="NZ_JBHZOL010000064.1"/>
</dbReference>
<sequence>MNLPEEPEKPFQINIVPMIDVIFAILAFFILSTLFLTRAEGLPVDLPRAATANQQRSPDLTLTIDAQGNLFLETEAVDLGNLATAVESRTAAGEPVLVTINADEAVNHGRVVAVMDELRQVNQVRIGIATQPID</sequence>
<dbReference type="InterPro" id="IPR003400">
    <property type="entry name" value="ExbD"/>
</dbReference>
<dbReference type="Proteomes" id="UP001600165">
    <property type="component" value="Unassembled WGS sequence"/>
</dbReference>
<evidence type="ECO:0000256" key="5">
    <source>
        <dbReference type="ARBA" id="ARBA00022989"/>
    </source>
</evidence>
<comment type="similarity">
    <text evidence="2 7">Belongs to the ExbD/TolR family.</text>
</comment>
<protein>
    <submittedName>
        <fullName evidence="9">ExbD/TolR family protein</fullName>
    </submittedName>
</protein>
<keyword evidence="7" id="KW-0653">Protein transport</keyword>
<accession>A0ABW6IG56</accession>
<keyword evidence="4 7" id="KW-0812">Transmembrane</keyword>
<keyword evidence="10" id="KW-1185">Reference proteome</keyword>
<evidence type="ECO:0000256" key="8">
    <source>
        <dbReference type="SAM" id="Phobius"/>
    </source>
</evidence>
<comment type="caution">
    <text evidence="9">The sequence shown here is derived from an EMBL/GenBank/DDBJ whole genome shotgun (WGS) entry which is preliminary data.</text>
</comment>
<proteinExistence type="inferred from homology"/>
<evidence type="ECO:0000256" key="6">
    <source>
        <dbReference type="ARBA" id="ARBA00023136"/>
    </source>
</evidence>